<feature type="region of interest" description="Disordered" evidence="2">
    <location>
        <begin position="1"/>
        <end position="24"/>
    </location>
</feature>
<feature type="region of interest" description="Disordered" evidence="2">
    <location>
        <begin position="121"/>
        <end position="154"/>
    </location>
</feature>
<feature type="compositionally biased region" description="Basic and acidic residues" evidence="2">
    <location>
        <begin position="142"/>
        <end position="152"/>
    </location>
</feature>
<dbReference type="Pfam" id="PF11611">
    <property type="entry name" value="DUF4352"/>
    <property type="match status" value="1"/>
</dbReference>
<dbReference type="InterPro" id="IPR029050">
    <property type="entry name" value="Immunoprotect_excell_Ig-like"/>
</dbReference>
<proteinExistence type="predicted"/>
<dbReference type="InterPro" id="IPR029051">
    <property type="entry name" value="DUF4352"/>
</dbReference>
<reference evidence="5" key="1">
    <citation type="submission" date="2024-06" db="EMBL/GenBank/DDBJ databases">
        <title>Streptomyces sp. strain HUAS MG91 genome sequences.</title>
        <authorList>
            <person name="Mo P."/>
        </authorList>
    </citation>
    <scope>NUCLEOTIDE SEQUENCE</scope>
    <source>
        <strain evidence="5">HUAS MG91</strain>
    </source>
</reference>
<dbReference type="EMBL" id="CP159534">
    <property type="protein sequence ID" value="XCJ71418.1"/>
    <property type="molecule type" value="Genomic_DNA"/>
</dbReference>
<organism evidence="5">
    <name type="scientific">Streptomyces tabacisoli</name>
    <dbReference type="NCBI Taxonomy" id="3156398"/>
    <lineage>
        <taxon>Bacteria</taxon>
        <taxon>Bacillati</taxon>
        <taxon>Actinomycetota</taxon>
        <taxon>Actinomycetes</taxon>
        <taxon>Kitasatosporales</taxon>
        <taxon>Streptomycetaceae</taxon>
        <taxon>Streptomyces</taxon>
    </lineage>
</organism>
<feature type="transmembrane region" description="Helical" evidence="3">
    <location>
        <begin position="81"/>
        <end position="102"/>
    </location>
</feature>
<keyword evidence="3" id="KW-1133">Transmembrane helix</keyword>
<protein>
    <submittedName>
        <fullName evidence="5">DUF4190 domain-containing protein</fullName>
    </submittedName>
</protein>
<keyword evidence="3" id="KW-0812">Transmembrane</keyword>
<dbReference type="AlphaFoldDB" id="A0AAU8IT23"/>
<gene>
    <name evidence="5" type="ORF">ABII15_16205</name>
</gene>
<keyword evidence="1" id="KW-0732">Signal</keyword>
<dbReference type="KEGG" id="stac:ABII15_16205"/>
<dbReference type="Gene3D" id="2.60.40.1240">
    <property type="match status" value="1"/>
</dbReference>
<sequence>MSQTQPQQHPQYPPFQQPQHQPQQAARNGLGTAALILGVIGALSGVIPFLFWLAGILGVIALILGLTGRSRAKRGEATNKGVALAGAILGLVAMGLAVFGAYTTFKAVGDAVDEINKSVSDTKAKGTEPKGKADGKAGAGKGDSKDKNDKPAAGKTLDAGDSVIYDDDLTVAVSNAVTFNPNAYAVGHTKGNKAYKVTVTVTNDSKAKFDATLLTADARAGKEGVTAEAIFDDKVGAGFNGTILPGKKATVVYAFDAPADARNLTVEVTPSFEYDGTQWDLKL</sequence>
<name>A0AAU8IT23_9ACTN</name>
<feature type="transmembrane region" description="Helical" evidence="3">
    <location>
        <begin position="49"/>
        <end position="69"/>
    </location>
</feature>
<feature type="domain" description="DUF4352" evidence="4">
    <location>
        <begin position="166"/>
        <end position="277"/>
    </location>
</feature>
<evidence type="ECO:0000259" key="4">
    <source>
        <dbReference type="Pfam" id="PF11611"/>
    </source>
</evidence>
<feature type="compositionally biased region" description="Low complexity" evidence="2">
    <location>
        <begin position="1"/>
        <end position="10"/>
    </location>
</feature>
<keyword evidence="3" id="KW-0472">Membrane</keyword>
<evidence type="ECO:0000313" key="5">
    <source>
        <dbReference type="EMBL" id="XCJ71418.1"/>
    </source>
</evidence>
<evidence type="ECO:0000256" key="1">
    <source>
        <dbReference type="ARBA" id="ARBA00022729"/>
    </source>
</evidence>
<evidence type="ECO:0000256" key="2">
    <source>
        <dbReference type="SAM" id="MobiDB-lite"/>
    </source>
</evidence>
<accession>A0AAU8IT23</accession>
<evidence type="ECO:0000256" key="3">
    <source>
        <dbReference type="SAM" id="Phobius"/>
    </source>
</evidence>
<dbReference type="RefSeq" id="WP_353943031.1">
    <property type="nucleotide sequence ID" value="NZ_CP159534.1"/>
</dbReference>
<feature type="compositionally biased region" description="Basic and acidic residues" evidence="2">
    <location>
        <begin position="121"/>
        <end position="135"/>
    </location>
</feature>